<keyword evidence="3 9" id="KW-0808">Transferase</keyword>
<feature type="transmembrane region" description="Helical" evidence="7">
    <location>
        <begin position="299"/>
        <end position="320"/>
    </location>
</feature>
<evidence type="ECO:0000313" key="9">
    <source>
        <dbReference type="EMBL" id="AMB60530.1"/>
    </source>
</evidence>
<dbReference type="InterPro" id="IPR017475">
    <property type="entry name" value="EPS_sugar_tfrase"/>
</dbReference>
<dbReference type="Proteomes" id="UP000058305">
    <property type="component" value="Chromosome"/>
</dbReference>
<proteinExistence type="inferred from homology"/>
<dbReference type="Pfam" id="PF02397">
    <property type="entry name" value="Bac_transf"/>
    <property type="match status" value="1"/>
</dbReference>
<keyword evidence="10" id="KW-1185">Reference proteome</keyword>
<evidence type="ECO:0000256" key="7">
    <source>
        <dbReference type="SAM" id="Phobius"/>
    </source>
</evidence>
<dbReference type="PANTHER" id="PTHR30576:SF10">
    <property type="entry name" value="SLL5057 PROTEIN"/>
    <property type="match status" value="1"/>
</dbReference>
<evidence type="ECO:0000256" key="6">
    <source>
        <dbReference type="ARBA" id="ARBA00023136"/>
    </source>
</evidence>
<evidence type="ECO:0000313" key="10">
    <source>
        <dbReference type="Proteomes" id="UP000058305"/>
    </source>
</evidence>
<dbReference type="Gene3D" id="3.40.50.720">
    <property type="entry name" value="NAD(P)-binding Rossmann-like Domain"/>
    <property type="match status" value="1"/>
</dbReference>
<feature type="domain" description="Bacterial sugar transferase" evidence="8">
    <location>
        <begin position="294"/>
        <end position="482"/>
    </location>
</feature>
<sequence>MGLVSARATGVVKRLSWQRAYAVRLFVSDVSMVVIAVFGAHFVWFRDASVELGTADAPEIRIGYTTISLLLVLAWMVVLDIFATRDHKVIGSGTLEYKRIADATVWLFGLFAILAFLFRLELARGYFLTALPVGFLLLFMSRWAWRQWLRRQQKSGAYVSRTILLGERNKSAHVAKTIQRTAGTGLDIVGALTHAGTMAKGPIEGVEVLGGYSDLLTAVDSTRADTVVLTGADEISPDDMRRIGWELESRSVELIVAPALTDIAGPRIHARPVAGLPLIHVSYPTLEGAKRVYKRSFDILGSGLLLLLGSPILIAVAIAVKRSGPGNILYRQVRIGRGGKEFGMLKFRSMVQDADDQLESLLDAQGTSNTPLFKVTNDPRITPVGRFLRKYSLDEVPQLFNVFFGEMSLVGPRPQRAAEVALYDDAAHRRLIMKPGMSGLWQVSGRSNLSWEDSIRLDLYYVENWSLTTDIVILFRTVRAVVTPEGAH</sequence>
<evidence type="ECO:0000256" key="4">
    <source>
        <dbReference type="ARBA" id="ARBA00022692"/>
    </source>
</evidence>
<feature type="transmembrane region" description="Helical" evidence="7">
    <location>
        <begin position="62"/>
        <end position="82"/>
    </location>
</feature>
<feature type="transmembrane region" description="Helical" evidence="7">
    <location>
        <begin position="103"/>
        <end position="120"/>
    </location>
</feature>
<dbReference type="AlphaFoldDB" id="A0A109QXT3"/>
<feature type="transmembrane region" description="Helical" evidence="7">
    <location>
        <begin position="126"/>
        <end position="145"/>
    </location>
</feature>
<protein>
    <submittedName>
        <fullName evidence="9">Polyprenyl glycosylphosphotransferase</fullName>
    </submittedName>
</protein>
<dbReference type="Pfam" id="PF13727">
    <property type="entry name" value="CoA_binding_3"/>
    <property type="match status" value="1"/>
</dbReference>
<comment type="subcellular location">
    <subcellularLocation>
        <location evidence="1">Membrane</location>
        <topology evidence="1">Multi-pass membrane protein</topology>
    </subcellularLocation>
</comment>
<dbReference type="InterPro" id="IPR003362">
    <property type="entry name" value="Bact_transf"/>
</dbReference>
<evidence type="ECO:0000256" key="1">
    <source>
        <dbReference type="ARBA" id="ARBA00004141"/>
    </source>
</evidence>
<evidence type="ECO:0000256" key="5">
    <source>
        <dbReference type="ARBA" id="ARBA00022989"/>
    </source>
</evidence>
<dbReference type="NCBIfam" id="TIGR03025">
    <property type="entry name" value="EPS_sugtrans"/>
    <property type="match status" value="1"/>
</dbReference>
<reference evidence="9 10" key="1">
    <citation type="journal article" date="2016" name="J. Biotechnol.">
        <title>First complete genome sequence of a species in the genus Microterricola, an extremophilic cold active enzyme producing bacterial strain ERGS5:02 isolated from Sikkim Himalaya.</title>
        <authorList>
            <person name="Himanshu"/>
            <person name="Swarnkar M.K."/>
            <person name="Singh D."/>
            <person name="Kumar R."/>
        </authorList>
    </citation>
    <scope>NUCLEOTIDE SEQUENCE [LARGE SCALE GENOMIC DNA]</scope>
    <source>
        <strain evidence="9 10">ERGS5:02</strain>
    </source>
</reference>
<dbReference type="KEGG" id="mvd:AWU67_12670"/>
<keyword evidence="4 7" id="KW-0812">Transmembrane</keyword>
<dbReference type="OrthoDB" id="9808602at2"/>
<evidence type="ECO:0000256" key="3">
    <source>
        <dbReference type="ARBA" id="ARBA00022679"/>
    </source>
</evidence>
<keyword evidence="6 7" id="KW-0472">Membrane</keyword>
<name>A0A109QXT3_9MICO</name>
<dbReference type="EMBL" id="CP014145">
    <property type="protein sequence ID" value="AMB60530.1"/>
    <property type="molecule type" value="Genomic_DNA"/>
</dbReference>
<organism evidence="9 10">
    <name type="scientific">Microterricola viridarii</name>
    <dbReference type="NCBI Taxonomy" id="412690"/>
    <lineage>
        <taxon>Bacteria</taxon>
        <taxon>Bacillati</taxon>
        <taxon>Actinomycetota</taxon>
        <taxon>Actinomycetes</taxon>
        <taxon>Micrococcales</taxon>
        <taxon>Microbacteriaceae</taxon>
        <taxon>Microterricola</taxon>
    </lineage>
</organism>
<dbReference type="GO" id="GO:0016780">
    <property type="term" value="F:phosphotransferase activity, for other substituted phosphate groups"/>
    <property type="evidence" value="ECO:0007669"/>
    <property type="project" value="TreeGrafter"/>
</dbReference>
<accession>A0A109QXT3</accession>
<evidence type="ECO:0000256" key="2">
    <source>
        <dbReference type="ARBA" id="ARBA00006464"/>
    </source>
</evidence>
<dbReference type="PANTHER" id="PTHR30576">
    <property type="entry name" value="COLANIC BIOSYNTHESIS UDP-GLUCOSE LIPID CARRIER TRANSFERASE"/>
    <property type="match status" value="1"/>
</dbReference>
<gene>
    <name evidence="9" type="ORF">AWU67_12670</name>
</gene>
<reference evidence="10" key="2">
    <citation type="submission" date="2016-01" db="EMBL/GenBank/DDBJ databases">
        <title>First complete genome sequence of a species in the genus Microterricola, an extremophilic cold active enzyme producing strain ERGS5:02 isolated from Sikkim Himalaya.</title>
        <authorList>
            <person name="Kumar R."/>
            <person name="Singh D."/>
            <person name="Swarnkar M.K."/>
        </authorList>
    </citation>
    <scope>NUCLEOTIDE SEQUENCE [LARGE SCALE GENOMIC DNA]</scope>
    <source>
        <strain evidence="10">ERGS5:02</strain>
    </source>
</reference>
<evidence type="ECO:0000259" key="8">
    <source>
        <dbReference type="Pfam" id="PF02397"/>
    </source>
</evidence>
<comment type="similarity">
    <text evidence="2">Belongs to the bacterial sugar transferase family.</text>
</comment>
<feature type="transmembrane region" description="Helical" evidence="7">
    <location>
        <begin position="21"/>
        <end position="42"/>
    </location>
</feature>
<dbReference type="GO" id="GO:0016020">
    <property type="term" value="C:membrane"/>
    <property type="evidence" value="ECO:0007669"/>
    <property type="project" value="UniProtKB-SubCell"/>
</dbReference>
<keyword evidence="5 7" id="KW-1133">Transmembrane helix</keyword>